<accession>A0AC59YJ28</accession>
<organism evidence="1 2">
    <name type="scientific">Rangifer tarandus platyrhynchus</name>
    <name type="common">Svalbard reindeer</name>
    <dbReference type="NCBI Taxonomy" id="3082113"/>
    <lineage>
        <taxon>Eukaryota</taxon>
        <taxon>Metazoa</taxon>
        <taxon>Chordata</taxon>
        <taxon>Craniata</taxon>
        <taxon>Vertebrata</taxon>
        <taxon>Euteleostomi</taxon>
        <taxon>Mammalia</taxon>
        <taxon>Eutheria</taxon>
        <taxon>Laurasiatheria</taxon>
        <taxon>Artiodactyla</taxon>
        <taxon>Ruminantia</taxon>
        <taxon>Pecora</taxon>
        <taxon>Cervidae</taxon>
        <taxon>Odocoileinae</taxon>
        <taxon>Rangifer</taxon>
    </lineage>
</organism>
<protein>
    <submittedName>
        <fullName evidence="1">Uncharacterized protein</fullName>
    </submittedName>
</protein>
<proteinExistence type="predicted"/>
<sequence length="147" mass="15842">MAWGGALDAAWMGGWSPERRGEGRVGSSLTHTLAGRTRHNSARLGFSEDHITRSCSLLPTYPWPNCTRTIMHKGVDSGVQHCAFSPNLRAPLATLSALTCERSHTSLDVRAPRDPASQDRAGMLGGPSEPLLRLLALFAKLLLGQKA</sequence>
<evidence type="ECO:0000313" key="2">
    <source>
        <dbReference type="Proteomes" id="UP001162501"/>
    </source>
</evidence>
<evidence type="ECO:0000313" key="1">
    <source>
        <dbReference type="EMBL" id="CAM9716840.1"/>
    </source>
</evidence>
<dbReference type="Proteomes" id="UP001162501">
    <property type="component" value="Chromosome 16"/>
</dbReference>
<reference evidence="1" key="2">
    <citation type="submission" date="2025-03" db="EMBL/GenBank/DDBJ databases">
        <authorList>
            <consortium name="ELIXIR-Norway"/>
            <consortium name="Elixir Norway"/>
        </authorList>
    </citation>
    <scope>NUCLEOTIDE SEQUENCE</scope>
</reference>
<name>A0AC59YJ28_RANTA</name>
<dbReference type="EMBL" id="OX596100">
    <property type="protein sequence ID" value="CAM9716840.1"/>
    <property type="molecule type" value="Genomic_DNA"/>
</dbReference>
<reference evidence="1" key="1">
    <citation type="submission" date="2023-05" db="EMBL/GenBank/DDBJ databases">
        <authorList>
            <consortium name="ELIXIR-Norway"/>
        </authorList>
    </citation>
    <scope>NUCLEOTIDE SEQUENCE</scope>
</reference>
<gene>
    <name evidence="1" type="ORF">MRATA1EN22A_LOCUS6445</name>
</gene>